<accession>A0A2W2ED68</accession>
<feature type="domain" description="Insertion element IS402-like" evidence="1">
    <location>
        <begin position="24"/>
        <end position="71"/>
    </location>
</feature>
<dbReference type="InterPro" id="IPR025161">
    <property type="entry name" value="IS402-like_dom"/>
</dbReference>
<keyword evidence="3" id="KW-1185">Reference proteome</keyword>
<dbReference type="Pfam" id="PF13340">
    <property type="entry name" value="DUF4096"/>
    <property type="match status" value="1"/>
</dbReference>
<evidence type="ECO:0000259" key="1">
    <source>
        <dbReference type="Pfam" id="PF13340"/>
    </source>
</evidence>
<dbReference type="Proteomes" id="UP000249304">
    <property type="component" value="Unassembled WGS sequence"/>
</dbReference>
<gene>
    <name evidence="2" type="ORF">C1J01_04645</name>
</gene>
<dbReference type="AlphaFoldDB" id="A0A2W2ED68"/>
<dbReference type="OrthoDB" id="4338165at2"/>
<protein>
    <recommendedName>
        <fullName evidence="1">Insertion element IS402-like domain-containing protein</fullName>
    </recommendedName>
</protein>
<proteinExistence type="predicted"/>
<evidence type="ECO:0000313" key="2">
    <source>
        <dbReference type="EMBL" id="PZG22122.1"/>
    </source>
</evidence>
<organism evidence="2 3">
    <name type="scientific">Nonomuraea aridisoli</name>
    <dbReference type="NCBI Taxonomy" id="2070368"/>
    <lineage>
        <taxon>Bacteria</taxon>
        <taxon>Bacillati</taxon>
        <taxon>Actinomycetota</taxon>
        <taxon>Actinomycetes</taxon>
        <taxon>Streptosporangiales</taxon>
        <taxon>Streptosporangiaceae</taxon>
        <taxon>Nonomuraea</taxon>
    </lineage>
</organism>
<name>A0A2W2ED68_9ACTN</name>
<sequence length="71" mass="8196">MRSFSDWCPMSWGSCPAAWFHRHPHGRKGGGRRRVDDRTILAAIVYVATTGYAWRQLPPVFGASWQTVHRR</sequence>
<dbReference type="EMBL" id="POUD01000011">
    <property type="protein sequence ID" value="PZG22122.1"/>
    <property type="molecule type" value="Genomic_DNA"/>
</dbReference>
<evidence type="ECO:0000313" key="3">
    <source>
        <dbReference type="Proteomes" id="UP000249304"/>
    </source>
</evidence>
<reference evidence="2 3" key="1">
    <citation type="submission" date="2018-01" db="EMBL/GenBank/DDBJ databases">
        <title>Draft genome sequence of Nonomuraea sp. KC333.</title>
        <authorList>
            <person name="Sahin N."/>
            <person name="Saygin H."/>
            <person name="Ay H."/>
        </authorList>
    </citation>
    <scope>NUCLEOTIDE SEQUENCE [LARGE SCALE GENOMIC DNA]</scope>
    <source>
        <strain evidence="2 3">KC333</strain>
    </source>
</reference>
<comment type="caution">
    <text evidence="2">The sequence shown here is derived from an EMBL/GenBank/DDBJ whole genome shotgun (WGS) entry which is preliminary data.</text>
</comment>
<feature type="non-terminal residue" evidence="2">
    <location>
        <position position="71"/>
    </location>
</feature>